<dbReference type="Proteomes" id="UP000276443">
    <property type="component" value="Unassembled WGS sequence"/>
</dbReference>
<dbReference type="PROSITE" id="PS50889">
    <property type="entry name" value="S4"/>
    <property type="match status" value="1"/>
</dbReference>
<feature type="domain" description="RNA-binding S4" evidence="6">
    <location>
        <begin position="1"/>
        <end position="59"/>
    </location>
</feature>
<dbReference type="SMART" id="SM00363">
    <property type="entry name" value="S4"/>
    <property type="match status" value="1"/>
</dbReference>
<dbReference type="EMBL" id="RKRF01000007">
    <property type="protein sequence ID" value="RPF55298.1"/>
    <property type="molecule type" value="Genomic_DNA"/>
</dbReference>
<dbReference type="RefSeq" id="WP_124218973.1">
    <property type="nucleotide sequence ID" value="NZ_RKRF01000007.1"/>
</dbReference>
<dbReference type="GO" id="GO:0120159">
    <property type="term" value="F:rRNA pseudouridine synthase activity"/>
    <property type="evidence" value="ECO:0007669"/>
    <property type="project" value="UniProtKB-ARBA"/>
</dbReference>
<dbReference type="SUPFAM" id="SSF55174">
    <property type="entry name" value="Alpha-L RNA-binding motif"/>
    <property type="match status" value="1"/>
</dbReference>
<comment type="caution">
    <text evidence="7">The sequence shown here is derived from an EMBL/GenBank/DDBJ whole genome shotgun (WGS) entry which is preliminary data.</text>
</comment>
<comment type="similarity">
    <text evidence="1 5">Belongs to the pseudouridine synthase RsuA family.</text>
</comment>
<dbReference type="Gene3D" id="3.10.290.10">
    <property type="entry name" value="RNA-binding S4 domain"/>
    <property type="match status" value="1"/>
</dbReference>
<dbReference type="CDD" id="cd00165">
    <property type="entry name" value="S4"/>
    <property type="match status" value="1"/>
</dbReference>
<evidence type="ECO:0000259" key="6">
    <source>
        <dbReference type="SMART" id="SM00363"/>
    </source>
</evidence>
<dbReference type="GO" id="GO:0000455">
    <property type="term" value="P:enzyme-directed rRNA pseudouridine synthesis"/>
    <property type="evidence" value="ECO:0007669"/>
    <property type="project" value="UniProtKB-ARBA"/>
</dbReference>
<evidence type="ECO:0000256" key="1">
    <source>
        <dbReference type="ARBA" id="ARBA00008348"/>
    </source>
</evidence>
<keyword evidence="8" id="KW-1185">Reference proteome</keyword>
<dbReference type="InterPro" id="IPR036986">
    <property type="entry name" value="S4_RNA-bd_sf"/>
</dbReference>
<dbReference type="InterPro" id="IPR018496">
    <property type="entry name" value="PsdUridine_synth_RsuA/RluB_CS"/>
</dbReference>
<dbReference type="InterPro" id="IPR020103">
    <property type="entry name" value="PsdUridine_synth_cat_dom_sf"/>
</dbReference>
<dbReference type="Pfam" id="PF01479">
    <property type="entry name" value="S4"/>
    <property type="match status" value="1"/>
</dbReference>
<accession>A0A3N5BZP6</accession>
<dbReference type="CDD" id="cd02553">
    <property type="entry name" value="PseudoU_synth_RsuA"/>
    <property type="match status" value="1"/>
</dbReference>
<dbReference type="Gene3D" id="3.30.70.1560">
    <property type="entry name" value="Alpha-L RNA-binding motif"/>
    <property type="match status" value="1"/>
</dbReference>
<dbReference type="SUPFAM" id="SSF55120">
    <property type="entry name" value="Pseudouridine synthase"/>
    <property type="match status" value="1"/>
</dbReference>
<dbReference type="OrthoDB" id="9807213at2"/>
<evidence type="ECO:0000313" key="8">
    <source>
        <dbReference type="Proteomes" id="UP000276443"/>
    </source>
</evidence>
<evidence type="ECO:0000256" key="2">
    <source>
        <dbReference type="ARBA" id="ARBA00022884"/>
    </source>
</evidence>
<dbReference type="FunFam" id="3.30.70.1560:FF:000001">
    <property type="entry name" value="Pseudouridine synthase"/>
    <property type="match status" value="1"/>
</dbReference>
<dbReference type="Pfam" id="PF00849">
    <property type="entry name" value="PseudoU_synth_2"/>
    <property type="match status" value="1"/>
</dbReference>
<protein>
    <recommendedName>
        <fullName evidence="5">Pseudouridine synthase</fullName>
        <ecNumber evidence="5">5.4.99.-</ecNumber>
    </recommendedName>
</protein>
<dbReference type="InterPro" id="IPR042092">
    <property type="entry name" value="PsdUridine_s_RsuA/RluB/E/F_cat"/>
</dbReference>
<organism evidence="7 8">
    <name type="scientific">Aquisalibacillus elongatus</name>
    <dbReference type="NCBI Taxonomy" id="485577"/>
    <lineage>
        <taxon>Bacteria</taxon>
        <taxon>Bacillati</taxon>
        <taxon>Bacillota</taxon>
        <taxon>Bacilli</taxon>
        <taxon>Bacillales</taxon>
        <taxon>Bacillaceae</taxon>
        <taxon>Aquisalibacillus</taxon>
    </lineage>
</organism>
<proteinExistence type="inferred from homology"/>
<dbReference type="PANTHER" id="PTHR47683:SF4">
    <property type="entry name" value="PSEUDOURIDINE SYNTHASE"/>
    <property type="match status" value="1"/>
</dbReference>
<dbReference type="PROSITE" id="PS01149">
    <property type="entry name" value="PSI_RSU"/>
    <property type="match status" value="1"/>
</dbReference>
<evidence type="ECO:0000256" key="5">
    <source>
        <dbReference type="RuleBase" id="RU003887"/>
    </source>
</evidence>
<keyword evidence="3 5" id="KW-0413">Isomerase</keyword>
<keyword evidence="2 4" id="KW-0694">RNA-binding</keyword>
<dbReference type="NCBIfam" id="TIGR00093">
    <property type="entry name" value="pseudouridine synthase"/>
    <property type="match status" value="1"/>
</dbReference>
<reference evidence="7 8" key="1">
    <citation type="submission" date="2018-11" db="EMBL/GenBank/DDBJ databases">
        <title>Genomic Encyclopedia of Type Strains, Phase IV (KMG-IV): sequencing the most valuable type-strain genomes for metagenomic binning, comparative biology and taxonomic classification.</title>
        <authorList>
            <person name="Goeker M."/>
        </authorList>
    </citation>
    <scope>NUCLEOTIDE SEQUENCE [LARGE SCALE GENOMIC DNA]</scope>
    <source>
        <strain evidence="7 8">DSM 18090</strain>
    </source>
</reference>
<evidence type="ECO:0000256" key="3">
    <source>
        <dbReference type="ARBA" id="ARBA00023235"/>
    </source>
</evidence>
<dbReference type="InterPro" id="IPR002942">
    <property type="entry name" value="S4_RNA-bd"/>
</dbReference>
<dbReference type="InterPro" id="IPR000748">
    <property type="entry name" value="PsdUridine_synth_RsuA/RluB/E/F"/>
</dbReference>
<evidence type="ECO:0000313" key="7">
    <source>
        <dbReference type="EMBL" id="RPF55298.1"/>
    </source>
</evidence>
<gene>
    <name evidence="7" type="ORF">EDC24_0169</name>
</gene>
<dbReference type="InterPro" id="IPR020094">
    <property type="entry name" value="TruA/RsuA/RluB/E/F_N"/>
</dbReference>
<dbReference type="GO" id="GO:0005829">
    <property type="term" value="C:cytosol"/>
    <property type="evidence" value="ECO:0007669"/>
    <property type="project" value="UniProtKB-ARBA"/>
</dbReference>
<dbReference type="InterPro" id="IPR050343">
    <property type="entry name" value="RsuA_PseudoU_synthase"/>
</dbReference>
<dbReference type="PANTHER" id="PTHR47683">
    <property type="entry name" value="PSEUDOURIDINE SYNTHASE FAMILY PROTEIN-RELATED"/>
    <property type="match status" value="1"/>
</dbReference>
<dbReference type="FunFam" id="3.10.290.10:FF:000003">
    <property type="entry name" value="Pseudouridine synthase"/>
    <property type="match status" value="1"/>
</dbReference>
<dbReference type="Gene3D" id="3.30.70.580">
    <property type="entry name" value="Pseudouridine synthase I, catalytic domain, N-terminal subdomain"/>
    <property type="match status" value="1"/>
</dbReference>
<dbReference type="EC" id="5.4.99.-" evidence="5"/>
<evidence type="ECO:0000256" key="4">
    <source>
        <dbReference type="PROSITE-ProRule" id="PRU00182"/>
    </source>
</evidence>
<dbReference type="AlphaFoldDB" id="A0A3N5BZP6"/>
<dbReference type="GO" id="GO:0003723">
    <property type="term" value="F:RNA binding"/>
    <property type="evidence" value="ECO:0007669"/>
    <property type="project" value="UniProtKB-KW"/>
</dbReference>
<sequence>MRLDKTLANQGYGSRKDVKKLIKKGKVTIDGKVIRDSSFQVNPKESEIVINGQTLEYRDYIYIMMNKPKGVISATRDDHEKTVTDLLDEKYEPFSLFPAGRLDKDTVGLVLLTNDGDLSHRLLSPRHHVEKLYEAEISGRVTEDDVKAFCEGVQIDDEYVTKPAELTILESGDDSIVRIKISEGKFHQIRRMFAARGHRVEELKRLKMGSLVLDEALELGEYRELTEDEIKALQAH</sequence>
<name>A0A3N5BZP6_9BACI</name>
<dbReference type="InterPro" id="IPR006145">
    <property type="entry name" value="PsdUridine_synth_RsuA/RluA"/>
</dbReference>